<dbReference type="GO" id="GO:0051082">
    <property type="term" value="F:unfolded protein binding"/>
    <property type="evidence" value="ECO:0007669"/>
    <property type="project" value="InterPro"/>
</dbReference>
<dbReference type="InterPro" id="IPR016153">
    <property type="entry name" value="Heat_shock_Hsp33_N"/>
</dbReference>
<dbReference type="PaxDb" id="2903-EOD12052"/>
<dbReference type="Gene3D" id="3.90.1280.10">
    <property type="entry name" value="HSP33 redox switch-like"/>
    <property type="match status" value="1"/>
</dbReference>
<dbReference type="InterPro" id="IPR000397">
    <property type="entry name" value="Heat_shock_Hsp33"/>
</dbReference>
<dbReference type="GeneID" id="17258349"/>
<evidence type="ECO:0000313" key="8">
    <source>
        <dbReference type="Proteomes" id="UP000013827"/>
    </source>
</evidence>
<keyword evidence="3" id="KW-1015">Disulfide bond</keyword>
<feature type="signal peptide" evidence="6">
    <location>
        <begin position="1"/>
        <end position="20"/>
    </location>
</feature>
<dbReference type="Proteomes" id="UP000013827">
    <property type="component" value="Unassembled WGS sequence"/>
</dbReference>
<dbReference type="GO" id="GO:0005737">
    <property type="term" value="C:cytoplasm"/>
    <property type="evidence" value="ECO:0007669"/>
    <property type="project" value="InterPro"/>
</dbReference>
<evidence type="ECO:0000256" key="4">
    <source>
        <dbReference type="ARBA" id="ARBA00023186"/>
    </source>
</evidence>
<evidence type="ECO:0000256" key="5">
    <source>
        <dbReference type="ARBA" id="ARBA00023284"/>
    </source>
</evidence>
<dbReference type="InterPro" id="IPR016154">
    <property type="entry name" value="Heat_shock_Hsp33_C"/>
</dbReference>
<dbReference type="EnsemblProtists" id="EOD12052">
    <property type="protein sequence ID" value="EOD12052"/>
    <property type="gene ID" value="EMIHUDRAFT_104342"/>
</dbReference>
<dbReference type="eggNOG" id="ENOG502QRJN">
    <property type="taxonomic scope" value="Eukaryota"/>
</dbReference>
<dbReference type="RefSeq" id="XP_005764481.1">
    <property type="nucleotide sequence ID" value="XM_005764424.1"/>
</dbReference>
<keyword evidence="1" id="KW-0963">Cytoplasm</keyword>
<dbReference type="Gene3D" id="3.55.30.10">
    <property type="entry name" value="Hsp33 domain"/>
    <property type="match status" value="1"/>
</dbReference>
<dbReference type="Pfam" id="PF01430">
    <property type="entry name" value="HSP33"/>
    <property type="match status" value="1"/>
</dbReference>
<reference evidence="8" key="1">
    <citation type="journal article" date="2013" name="Nature">
        <title>Pan genome of the phytoplankton Emiliania underpins its global distribution.</title>
        <authorList>
            <person name="Read B.A."/>
            <person name="Kegel J."/>
            <person name="Klute M.J."/>
            <person name="Kuo A."/>
            <person name="Lefebvre S.C."/>
            <person name="Maumus F."/>
            <person name="Mayer C."/>
            <person name="Miller J."/>
            <person name="Monier A."/>
            <person name="Salamov A."/>
            <person name="Young J."/>
            <person name="Aguilar M."/>
            <person name="Claverie J.M."/>
            <person name="Frickenhaus S."/>
            <person name="Gonzalez K."/>
            <person name="Herman E.K."/>
            <person name="Lin Y.C."/>
            <person name="Napier J."/>
            <person name="Ogata H."/>
            <person name="Sarno A.F."/>
            <person name="Shmutz J."/>
            <person name="Schroeder D."/>
            <person name="de Vargas C."/>
            <person name="Verret F."/>
            <person name="von Dassow P."/>
            <person name="Valentin K."/>
            <person name="Van de Peer Y."/>
            <person name="Wheeler G."/>
            <person name="Dacks J.B."/>
            <person name="Delwiche C.F."/>
            <person name="Dyhrman S.T."/>
            <person name="Glockner G."/>
            <person name="John U."/>
            <person name="Richards T."/>
            <person name="Worden A.Z."/>
            <person name="Zhang X."/>
            <person name="Grigoriev I.V."/>
            <person name="Allen A.E."/>
            <person name="Bidle K."/>
            <person name="Borodovsky M."/>
            <person name="Bowler C."/>
            <person name="Brownlee C."/>
            <person name="Cock J.M."/>
            <person name="Elias M."/>
            <person name="Gladyshev V.N."/>
            <person name="Groth M."/>
            <person name="Guda C."/>
            <person name="Hadaegh A."/>
            <person name="Iglesias-Rodriguez M.D."/>
            <person name="Jenkins J."/>
            <person name="Jones B.M."/>
            <person name="Lawson T."/>
            <person name="Leese F."/>
            <person name="Lindquist E."/>
            <person name="Lobanov A."/>
            <person name="Lomsadze A."/>
            <person name="Malik S.B."/>
            <person name="Marsh M.E."/>
            <person name="Mackinder L."/>
            <person name="Mock T."/>
            <person name="Mueller-Roeber B."/>
            <person name="Pagarete A."/>
            <person name="Parker M."/>
            <person name="Probert I."/>
            <person name="Quesneville H."/>
            <person name="Raines C."/>
            <person name="Rensing S.A."/>
            <person name="Riano-Pachon D.M."/>
            <person name="Richier S."/>
            <person name="Rokitta S."/>
            <person name="Shiraiwa Y."/>
            <person name="Soanes D.M."/>
            <person name="van der Giezen M."/>
            <person name="Wahlund T.M."/>
            <person name="Williams B."/>
            <person name="Wilson W."/>
            <person name="Wolfe G."/>
            <person name="Wurch L.L."/>
        </authorList>
    </citation>
    <scope>NUCLEOTIDE SEQUENCE</scope>
</reference>
<dbReference type="PANTHER" id="PTHR30111">
    <property type="entry name" value="33 KDA CHAPERONIN"/>
    <property type="match status" value="1"/>
</dbReference>
<keyword evidence="5" id="KW-0676">Redox-active center</keyword>
<name>A0A0D3ILB7_EMIH1</name>
<feature type="chain" id="PRO_5044291133" description="Molecular chaperone Hsp33" evidence="6">
    <location>
        <begin position="21"/>
        <end position="280"/>
    </location>
</feature>
<dbReference type="OMA" id="CPCSKDR"/>
<protein>
    <recommendedName>
        <fullName evidence="9">Molecular chaperone Hsp33</fullName>
    </recommendedName>
</protein>
<evidence type="ECO:0000256" key="6">
    <source>
        <dbReference type="SAM" id="SignalP"/>
    </source>
</evidence>
<evidence type="ECO:0000256" key="1">
    <source>
        <dbReference type="ARBA" id="ARBA00022490"/>
    </source>
</evidence>
<organism evidence="7 8">
    <name type="scientific">Emiliania huxleyi (strain CCMP1516)</name>
    <dbReference type="NCBI Taxonomy" id="280463"/>
    <lineage>
        <taxon>Eukaryota</taxon>
        <taxon>Haptista</taxon>
        <taxon>Haptophyta</taxon>
        <taxon>Prymnesiophyceae</taxon>
        <taxon>Isochrysidales</taxon>
        <taxon>Noelaerhabdaceae</taxon>
        <taxon>Emiliania</taxon>
    </lineage>
</organism>
<dbReference type="SUPFAM" id="SSF118352">
    <property type="entry name" value="HSP33 redox switch-like"/>
    <property type="match status" value="1"/>
</dbReference>
<dbReference type="PANTHER" id="PTHR30111:SF1">
    <property type="entry name" value="33 KDA CHAPERONIN"/>
    <property type="match status" value="1"/>
</dbReference>
<evidence type="ECO:0000256" key="3">
    <source>
        <dbReference type="ARBA" id="ARBA00023157"/>
    </source>
</evidence>
<keyword evidence="4" id="KW-0143">Chaperone</keyword>
<dbReference type="GO" id="GO:0042026">
    <property type="term" value="P:protein refolding"/>
    <property type="evidence" value="ECO:0007669"/>
    <property type="project" value="TreeGrafter"/>
</dbReference>
<proteinExistence type="predicted"/>
<dbReference type="GO" id="GO:0044183">
    <property type="term" value="F:protein folding chaperone"/>
    <property type="evidence" value="ECO:0007669"/>
    <property type="project" value="TreeGrafter"/>
</dbReference>
<sequence length="280" mass="29666">MLAAAALGRALTCTLLVADGLKDEETFQVTFNGDGPLRGVMATANGKLESRGYVGNPAVTLPPTGAGKLDVGGGVGKGSLQVVRQKHLPGADLPSQYSSITEIRTGEIPEDINYFLLESEQRQGALAAGVFVSPVAAGGAAEGREESGELQPPAADAPPSAGVRVDAGGGWYVQLLPFAAEESIVRLEENIAKLASRSPTSLVREGLGPREIVDLLLDGLEPVFADDKPARVLRTMALIPREELEEMLTSNEVIEARCEFCGTLYRSTPEELREKLEARE</sequence>
<dbReference type="KEGG" id="ehx:EMIHUDRAFT_104342"/>
<keyword evidence="2" id="KW-0862">Zinc</keyword>
<reference evidence="7" key="2">
    <citation type="submission" date="2024-10" db="UniProtKB">
        <authorList>
            <consortium name="EnsemblProtists"/>
        </authorList>
    </citation>
    <scope>IDENTIFICATION</scope>
</reference>
<dbReference type="SUPFAM" id="SSF64397">
    <property type="entry name" value="Hsp33 domain"/>
    <property type="match status" value="1"/>
</dbReference>
<dbReference type="AlphaFoldDB" id="A0A0D3ILB7"/>
<dbReference type="HOGENOM" id="CLU_054493_1_1_1"/>
<dbReference type="STRING" id="2903.R1BQU5"/>
<evidence type="ECO:0000313" key="7">
    <source>
        <dbReference type="EnsemblProtists" id="EOD12052"/>
    </source>
</evidence>
<accession>A0A0D3ILB7</accession>
<keyword evidence="8" id="KW-1185">Reference proteome</keyword>
<evidence type="ECO:0008006" key="9">
    <source>
        <dbReference type="Google" id="ProtNLM"/>
    </source>
</evidence>
<keyword evidence="6" id="KW-0732">Signal</keyword>
<evidence type="ECO:0000256" key="2">
    <source>
        <dbReference type="ARBA" id="ARBA00022833"/>
    </source>
</evidence>